<evidence type="ECO:0000259" key="9">
    <source>
        <dbReference type="Pfam" id="PF17966"/>
    </source>
</evidence>
<proteinExistence type="predicted"/>
<evidence type="ECO:0000256" key="4">
    <source>
        <dbReference type="ARBA" id="ARBA00023088"/>
    </source>
</evidence>
<sequence>MTNKILDIKKQDHFGLRKYQGYGLAGALLATTLLGTGAYLANVNVPIVHAQETNNKASYNKVVRETVHYIYEDGDTAAPDHVQEVNIGDHTGYQQTFEEVKSPEIKGFFPDQDKIPAITVNDNANQIVRTVVYRRTPTANAEKYWSTDNGKNNVDNKTFISGDTLESHVSMPVPDQSSLAKKVSVLEIADNYSQFANYVENVSARVYQGGKDVTDQYNITNTNGVIKATAKNPASVPEGQIAIITQFKLKSNTPSGIKLDNYGYGHIDDTQMTTAKHEIVTYKQTSDRHFVEGSQNVDGKTYINGDNIFSDITMSLPDSNSLGKKLNQLSITDNTSNITKNADISKITVLENGKDVTNQYLINSTASAIGQPNGVTNVTATRKDPSSAPGGKVTLHIEYKIHDNVPSGTQLVNSGTGSINNSSVNMDATNVVTYKQNTDKHWTENNQVVDGKTVLNDDVLDGQISMTLPDPSQLSAKLKSIILTDDYSQFKNNAEAIEAHVYENGKDVTNEYTVSINKLDGKVIAERKDPSKTPKGNAVLKVKFKINADTKSGTKLVNVGSGTINNNTVNTDTKSVETYVPAPIKHWMNNGNITDNQVYTSGDIAIANITAALPNDLANWDKLRLVDDYSQFANDVKVSKDDVKIFEDGLDKTNFYNIRVNNGKVSAVRRDFDQMGKSVSMQTSFHINQNVKSTFTNKGSITVNSDIKSVNPTEISIWTPKAHRDVEAGDEVKGDTPNSINNSLILSGDNITYPLSTDDLPANRAENIKSRYLVDTLPSGSKFVSFKAWMKDNQGKLIDVTNHIKLTQSGQELTFTDDDYLLSLYNKDKSKSHPTPIIDLVVKNEGQNAKFRNNFKVYTNDSVQYSNSTKVHTGNIADPIGHNYNDEKVVIDGQAVLPGSINNYDWVWKLDQYKGLNVSDAAIKKGFFFVNDYPDDALNVDPAKISYTDSQGQEVKGISAKIYDSIAKAPKEIQDMLAEQHISPQGKFIVFKADNPEEFFKNYVQKGDNIEIKTPMTVKDGYGQDGVNNTYQNTSWQVDFGKSVQAKSIVSNVPQINPEKDVVPFAGSKSSLSDQAILRNSTFDYALHGAIIPANGTGITEYGAINEYNKDKDQYTGNYKAYLSTDILLKDGTLMKKGTDISKYVTAKDENGKVVLEVTPAFLAKVDFSKSKFGVDFYVQMKRIGQGLVNNSFVNTVNGLPYKSNIVQTNTQPEQNNTQNVAKEIHFGGEGKNKTSSANTNGKLANIKTNKSNNVTPAKSNIGARNNQTGNTRTPTRLNNQSVLPATGAQAADNSAAIIGLALMSLTGLTGNVVLRKKKEKKA</sequence>
<dbReference type="Pfam" id="PF00746">
    <property type="entry name" value="Gram_pos_anchor"/>
    <property type="match status" value="1"/>
</dbReference>
<evidence type="ECO:0000256" key="6">
    <source>
        <dbReference type="SAM" id="Phobius"/>
    </source>
</evidence>
<dbReference type="Proteomes" id="UP000759256">
    <property type="component" value="Unassembled WGS sequence"/>
</dbReference>
<name>A0A921LJE7_9LACO</name>
<dbReference type="Pfam" id="PF17966">
    <property type="entry name" value="Muc_B2"/>
    <property type="match status" value="1"/>
</dbReference>
<reference evidence="11" key="1">
    <citation type="journal article" date="2021" name="PeerJ">
        <title>Extensive microbial diversity within the chicken gut microbiome revealed by metagenomics and culture.</title>
        <authorList>
            <person name="Gilroy R."/>
            <person name="Ravi A."/>
            <person name="Getino M."/>
            <person name="Pursley I."/>
            <person name="Horton D.L."/>
            <person name="Alikhan N.F."/>
            <person name="Baker D."/>
            <person name="Gharbi K."/>
            <person name="Hall N."/>
            <person name="Watson M."/>
            <person name="Adriaenssens E.M."/>
            <person name="Foster-Nyarko E."/>
            <person name="Jarju S."/>
            <person name="Secka A."/>
            <person name="Antonio M."/>
            <person name="Oren A."/>
            <person name="Chaudhuri R.R."/>
            <person name="La Ragione R."/>
            <person name="Hildebrand F."/>
            <person name="Pallen M.J."/>
        </authorList>
    </citation>
    <scope>NUCLEOTIDE SEQUENCE</scope>
    <source>
        <strain evidence="11">CHK189-29639</strain>
    </source>
</reference>
<feature type="domain" description="Adhesin isopeptide-forming adherence" evidence="10">
    <location>
        <begin position="879"/>
        <end position="1051"/>
    </location>
</feature>
<feature type="compositionally biased region" description="Polar residues" evidence="5">
    <location>
        <begin position="1234"/>
        <end position="1279"/>
    </location>
</feature>
<feature type="transmembrane region" description="Helical" evidence="6">
    <location>
        <begin position="1296"/>
        <end position="1315"/>
    </location>
</feature>
<evidence type="ECO:0000256" key="1">
    <source>
        <dbReference type="ARBA" id="ARBA00022512"/>
    </source>
</evidence>
<evidence type="ECO:0000259" key="7">
    <source>
        <dbReference type="Pfam" id="PF00746"/>
    </source>
</evidence>
<keyword evidence="6" id="KW-1133">Transmembrane helix</keyword>
<keyword evidence="4" id="KW-0572">Peptidoglycan-anchor</keyword>
<dbReference type="Pfam" id="PF17998">
    <property type="entry name" value="AgI_II_C2"/>
    <property type="match status" value="2"/>
</dbReference>
<dbReference type="InterPro" id="IPR019931">
    <property type="entry name" value="LPXTG_anchor"/>
</dbReference>
<dbReference type="Gene3D" id="2.60.40.740">
    <property type="match status" value="3"/>
</dbReference>
<dbReference type="EMBL" id="DYVK01000042">
    <property type="protein sequence ID" value="HJG15322.1"/>
    <property type="molecule type" value="Genomic_DNA"/>
</dbReference>
<accession>A0A921LJE7</accession>
<dbReference type="NCBIfam" id="TIGR01167">
    <property type="entry name" value="LPXTG_anchor"/>
    <property type="match status" value="1"/>
</dbReference>
<feature type="domain" description="Mub B2-like" evidence="9">
    <location>
        <begin position="56"/>
        <end position="136"/>
    </location>
</feature>
<evidence type="ECO:0000256" key="3">
    <source>
        <dbReference type="ARBA" id="ARBA00022729"/>
    </source>
</evidence>
<evidence type="ECO:0000313" key="12">
    <source>
        <dbReference type="Proteomes" id="UP000759256"/>
    </source>
</evidence>
<organism evidence="11 12">
    <name type="scientific">Ligilactobacillus salivarius</name>
    <dbReference type="NCBI Taxonomy" id="1624"/>
    <lineage>
        <taxon>Bacteria</taxon>
        <taxon>Bacillati</taxon>
        <taxon>Bacillota</taxon>
        <taxon>Bacilli</taxon>
        <taxon>Lactobacillales</taxon>
        <taxon>Lactobacillaceae</taxon>
        <taxon>Ligilactobacillus</taxon>
    </lineage>
</organism>
<reference evidence="11" key="2">
    <citation type="submission" date="2021-09" db="EMBL/GenBank/DDBJ databases">
        <authorList>
            <person name="Gilroy R."/>
        </authorList>
    </citation>
    <scope>NUCLEOTIDE SEQUENCE</scope>
    <source>
        <strain evidence="11">CHK189-29639</strain>
    </source>
</reference>
<gene>
    <name evidence="11" type="ORF">K8V06_04170</name>
</gene>
<keyword evidence="2" id="KW-0964">Secreted</keyword>
<feature type="domain" description="Gram-positive cocci surface proteins LPxTG" evidence="7">
    <location>
        <begin position="1280"/>
        <end position="1321"/>
    </location>
</feature>
<evidence type="ECO:0000259" key="10">
    <source>
        <dbReference type="Pfam" id="PF17998"/>
    </source>
</evidence>
<keyword evidence="1" id="KW-0134">Cell wall</keyword>
<evidence type="ECO:0000256" key="2">
    <source>
        <dbReference type="ARBA" id="ARBA00022525"/>
    </source>
</evidence>
<protein>
    <submittedName>
        <fullName evidence="11">LPXTG cell wall anchor domain-containing protein</fullName>
    </submittedName>
</protein>
<keyword evidence="6" id="KW-0812">Transmembrane</keyword>
<feature type="domain" description="Cell surface antigen C-terminal" evidence="8">
    <location>
        <begin position="1057"/>
        <end position="1211"/>
    </location>
</feature>
<dbReference type="Pfam" id="PF16364">
    <property type="entry name" value="Antigen_C"/>
    <property type="match status" value="1"/>
</dbReference>
<dbReference type="InterPro" id="IPR041495">
    <property type="entry name" value="Mub_B2"/>
</dbReference>
<dbReference type="NCBIfam" id="TIGR04228">
    <property type="entry name" value="isopep_sspB_C2"/>
    <property type="match status" value="1"/>
</dbReference>
<keyword evidence="3" id="KW-0732">Signal</keyword>
<dbReference type="InterPro" id="IPR032300">
    <property type="entry name" value="Antigen_C"/>
</dbReference>
<evidence type="ECO:0000313" key="11">
    <source>
        <dbReference type="EMBL" id="HJG15322.1"/>
    </source>
</evidence>
<dbReference type="InterPro" id="IPR026345">
    <property type="entry name" value="Adh_isopep-form_adh_dom"/>
</dbReference>
<evidence type="ECO:0000256" key="5">
    <source>
        <dbReference type="SAM" id="MobiDB-lite"/>
    </source>
</evidence>
<feature type="region of interest" description="Disordered" evidence="5">
    <location>
        <begin position="1228"/>
        <end position="1279"/>
    </location>
</feature>
<dbReference type="Gene3D" id="2.60.40.4300">
    <property type="match status" value="1"/>
</dbReference>
<feature type="domain" description="Adhesin isopeptide-forming adherence" evidence="10">
    <location>
        <begin position="147"/>
        <end position="233"/>
    </location>
</feature>
<feature type="transmembrane region" description="Helical" evidence="6">
    <location>
        <begin position="21"/>
        <end position="41"/>
    </location>
</feature>
<comment type="caution">
    <text evidence="11">The sequence shown here is derived from an EMBL/GenBank/DDBJ whole genome shotgun (WGS) entry which is preliminary data.</text>
</comment>
<evidence type="ECO:0000259" key="8">
    <source>
        <dbReference type="Pfam" id="PF16364"/>
    </source>
</evidence>
<keyword evidence="6" id="KW-0472">Membrane</keyword>